<dbReference type="RefSeq" id="WP_058381582.1">
    <property type="nucleotide sequence ID" value="NZ_CP013659.2"/>
</dbReference>
<proteinExistence type="predicted"/>
<evidence type="ECO:0000313" key="2">
    <source>
        <dbReference type="Proteomes" id="UP000067683"/>
    </source>
</evidence>
<keyword evidence="2" id="KW-1185">Reference proteome</keyword>
<dbReference type="KEGG" id="prt:AUC31_06390"/>
<gene>
    <name evidence="1" type="ORF">AUC31_06390</name>
</gene>
<dbReference type="OrthoDB" id="2428907at2"/>
<name>A0A0U2Z4T1_9BACL</name>
<evidence type="ECO:0008006" key="3">
    <source>
        <dbReference type="Google" id="ProtNLM"/>
    </source>
</evidence>
<dbReference type="AlphaFoldDB" id="A0A0U2Z4T1"/>
<protein>
    <recommendedName>
        <fullName evidence="3">Lipoprotein</fullName>
    </recommendedName>
</protein>
<dbReference type="Proteomes" id="UP000067683">
    <property type="component" value="Chromosome"/>
</dbReference>
<dbReference type="EMBL" id="CP013659">
    <property type="protein sequence ID" value="ALS74875.1"/>
    <property type="molecule type" value="Genomic_DNA"/>
</dbReference>
<sequence length="160" mass="18001">MKTSATLSPIAFLLIIVSLLAGCGTVGENPETLAIEHRGEYEGVLVSSTYTSAKTAGYEETFIEGTEKADELIDRLNGEELIQASEAELQERADLLEQPGSYRMMLYNMPAADRMDDHMYLIQFYKDGTIQVDQEGVTYFLYNPPEDLLSQLKQQWNISF</sequence>
<evidence type="ECO:0000313" key="1">
    <source>
        <dbReference type="EMBL" id="ALS74875.1"/>
    </source>
</evidence>
<dbReference type="PROSITE" id="PS51257">
    <property type="entry name" value="PROKAR_LIPOPROTEIN"/>
    <property type="match status" value="1"/>
</dbReference>
<reference evidence="1" key="1">
    <citation type="submission" date="2016-01" db="EMBL/GenBank/DDBJ databases">
        <title>Complete genome of Planococcus rifietoensis type strain M8.</title>
        <authorList>
            <person name="See-Too W.S."/>
        </authorList>
    </citation>
    <scope>NUCLEOTIDE SEQUENCE [LARGE SCALE GENOMIC DNA]</scope>
    <source>
        <strain evidence="1">M8</strain>
    </source>
</reference>
<accession>A0A0U2Z4T1</accession>
<organism evidence="1 2">
    <name type="scientific">Planococcus rifietoensis</name>
    <dbReference type="NCBI Taxonomy" id="200991"/>
    <lineage>
        <taxon>Bacteria</taxon>
        <taxon>Bacillati</taxon>
        <taxon>Bacillota</taxon>
        <taxon>Bacilli</taxon>
        <taxon>Bacillales</taxon>
        <taxon>Caryophanaceae</taxon>
        <taxon>Planococcus</taxon>
    </lineage>
</organism>